<dbReference type="InterPro" id="IPR011990">
    <property type="entry name" value="TPR-like_helical_dom_sf"/>
</dbReference>
<dbReference type="Gene3D" id="3.40.50.300">
    <property type="entry name" value="P-loop containing nucleotide triphosphate hydrolases"/>
    <property type="match status" value="1"/>
</dbReference>
<dbReference type="SUPFAM" id="SSF52540">
    <property type="entry name" value="P-loop containing nucleoside triphosphate hydrolases"/>
    <property type="match status" value="1"/>
</dbReference>
<evidence type="ECO:0000313" key="2">
    <source>
        <dbReference type="EMBL" id="MFC3174440.1"/>
    </source>
</evidence>
<dbReference type="SUPFAM" id="SSF48452">
    <property type="entry name" value="TPR-like"/>
    <property type="match status" value="1"/>
</dbReference>
<keyword evidence="1" id="KW-0808">Transferase</keyword>
<dbReference type="InterPro" id="IPR027417">
    <property type="entry name" value="P-loop_NTPase"/>
</dbReference>
<evidence type="ECO:0000313" key="3">
    <source>
        <dbReference type="Proteomes" id="UP001595604"/>
    </source>
</evidence>
<comment type="caution">
    <text evidence="2">The sequence shown here is derived from an EMBL/GenBank/DDBJ whole genome shotgun (WGS) entry which is preliminary data.</text>
</comment>
<keyword evidence="3" id="KW-1185">Reference proteome</keyword>
<evidence type="ECO:0000256" key="1">
    <source>
        <dbReference type="ARBA" id="ARBA00022679"/>
    </source>
</evidence>
<dbReference type="Pfam" id="PF13469">
    <property type="entry name" value="Sulfotransfer_3"/>
    <property type="match status" value="1"/>
</dbReference>
<name>A0ABV7IP64_9SPHN</name>
<dbReference type="EMBL" id="JBHRTQ010000007">
    <property type="protein sequence ID" value="MFC3174440.1"/>
    <property type="molecule type" value="Genomic_DNA"/>
</dbReference>
<dbReference type="PANTHER" id="PTHR12788:SF10">
    <property type="entry name" value="PROTEIN-TYROSINE SULFOTRANSFERASE"/>
    <property type="match status" value="1"/>
</dbReference>
<accession>A0ABV7IP64</accession>
<organism evidence="2 3">
    <name type="scientific">Novosphingobium bradum</name>
    <dbReference type="NCBI Taxonomy" id="1737444"/>
    <lineage>
        <taxon>Bacteria</taxon>
        <taxon>Pseudomonadati</taxon>
        <taxon>Pseudomonadota</taxon>
        <taxon>Alphaproteobacteria</taxon>
        <taxon>Sphingomonadales</taxon>
        <taxon>Sphingomonadaceae</taxon>
        <taxon>Novosphingobium</taxon>
    </lineage>
</organism>
<protein>
    <submittedName>
        <fullName evidence="2">Sulfotransferase</fullName>
    </submittedName>
</protein>
<proteinExistence type="predicted"/>
<dbReference type="Gene3D" id="1.25.40.10">
    <property type="entry name" value="Tetratricopeptide repeat domain"/>
    <property type="match status" value="2"/>
</dbReference>
<dbReference type="RefSeq" id="WP_379509796.1">
    <property type="nucleotide sequence ID" value="NZ_JBHRTQ010000007.1"/>
</dbReference>
<dbReference type="SMART" id="SM00028">
    <property type="entry name" value="TPR"/>
    <property type="match status" value="3"/>
</dbReference>
<dbReference type="PANTHER" id="PTHR12788">
    <property type="entry name" value="PROTEIN-TYROSINE SULFOTRANSFERASE 2"/>
    <property type="match status" value="1"/>
</dbReference>
<dbReference type="InterPro" id="IPR019734">
    <property type="entry name" value="TPR_rpt"/>
</dbReference>
<reference evidence="3" key="1">
    <citation type="journal article" date="2019" name="Int. J. Syst. Evol. Microbiol.">
        <title>The Global Catalogue of Microorganisms (GCM) 10K type strain sequencing project: providing services to taxonomists for standard genome sequencing and annotation.</title>
        <authorList>
            <consortium name="The Broad Institute Genomics Platform"/>
            <consortium name="The Broad Institute Genome Sequencing Center for Infectious Disease"/>
            <person name="Wu L."/>
            <person name="Ma J."/>
        </authorList>
    </citation>
    <scope>NUCLEOTIDE SEQUENCE [LARGE SCALE GENOMIC DNA]</scope>
    <source>
        <strain evidence="3">KCTC 42984</strain>
    </source>
</reference>
<gene>
    <name evidence="2" type="ORF">ACFOD9_09260</name>
</gene>
<sequence length="510" mass="53649">MTTAADLRQRGDAAFRAGRLGEAIALLRQASARDPADPRTQAVLGQALIRGGLLHEGCAILATGAAALLAASADFAPVLALAALLQQSGDPARALPLAEAVLARRPDDGQALALVATTCAQLGHGARAREAVARACRLSPADPALSVLAASIASDFGNPALARESLAALLAGPLPPREAYRASKELARAADRLGDWPAVFPALEQSARFAAHLPEAAALDPGRIARILAADSAALDPAMLRRWRDDGPADAATTPVFITGFLRSGTTLLQEVFGAHPGTCVADEAPLIALLAAEFERRFPGADSRVARLDRLAPADRAALRAYYRAAAAARLGPEAATRRVVDKFALNVIDLPLILRLFPESAVLFMVRDPRDACLSALLQVMVLTPATLNLVEPAGAAAFHALICGHWRQWRDAAAGAPLAEVRYESLVSDFEPTVRAALAVTGIDWHPAMPAFHKGASGRYIASPSRLQVAQPLGNSAVGRWRHHAADFAPLMPHLAPSLEAWDYPEA</sequence>
<dbReference type="InterPro" id="IPR026634">
    <property type="entry name" value="TPST-like"/>
</dbReference>
<dbReference type="Pfam" id="PF13432">
    <property type="entry name" value="TPR_16"/>
    <property type="match status" value="2"/>
</dbReference>
<dbReference type="Proteomes" id="UP001595604">
    <property type="component" value="Unassembled WGS sequence"/>
</dbReference>